<dbReference type="OrthoDB" id="6537357at2"/>
<evidence type="ECO:0000313" key="2">
    <source>
        <dbReference type="Proteomes" id="UP000197535"/>
    </source>
</evidence>
<comment type="caution">
    <text evidence="1">The sequence shown here is derived from an EMBL/GenBank/DDBJ whole genome shotgun (WGS) entry which is preliminary data.</text>
</comment>
<dbReference type="AlphaFoldDB" id="A0A254TER7"/>
<evidence type="ECO:0000313" key="1">
    <source>
        <dbReference type="EMBL" id="OWW18158.1"/>
    </source>
</evidence>
<dbReference type="InterPro" id="IPR011008">
    <property type="entry name" value="Dimeric_a/b-barrel"/>
</dbReference>
<reference evidence="1 2" key="1">
    <citation type="submission" date="2016-02" db="EMBL/GenBank/DDBJ databases">
        <authorList>
            <person name="Wen L."/>
            <person name="He K."/>
            <person name="Yang H."/>
        </authorList>
    </citation>
    <scope>NUCLEOTIDE SEQUENCE [LARGE SCALE GENOMIC DNA]</scope>
    <source>
        <strain evidence="1 2">TSA40</strain>
    </source>
</reference>
<keyword evidence="2" id="KW-1185">Reference proteome</keyword>
<protein>
    <submittedName>
        <fullName evidence="1">Uncharacterized protein</fullName>
    </submittedName>
</protein>
<proteinExistence type="predicted"/>
<dbReference type="Proteomes" id="UP000197535">
    <property type="component" value="Unassembled WGS sequence"/>
</dbReference>
<accession>A0A254TER7</accession>
<dbReference type="EMBL" id="LSTO01000020">
    <property type="protein sequence ID" value="OWW18158.1"/>
    <property type="molecule type" value="Genomic_DNA"/>
</dbReference>
<gene>
    <name evidence="1" type="ORF">AYR66_03085</name>
</gene>
<organism evidence="1 2">
    <name type="scientific">Noviherbaspirillum denitrificans</name>
    <dbReference type="NCBI Taxonomy" id="1968433"/>
    <lineage>
        <taxon>Bacteria</taxon>
        <taxon>Pseudomonadati</taxon>
        <taxon>Pseudomonadota</taxon>
        <taxon>Betaproteobacteria</taxon>
        <taxon>Burkholderiales</taxon>
        <taxon>Oxalobacteraceae</taxon>
        <taxon>Noviherbaspirillum</taxon>
    </lineage>
</organism>
<dbReference type="SUPFAM" id="SSF54909">
    <property type="entry name" value="Dimeric alpha+beta barrel"/>
    <property type="match status" value="1"/>
</dbReference>
<name>A0A254TER7_9BURK</name>
<sequence>MRRPTDQEARGILLVMNDVVATEEQEFNHWYQREHMRERLQVPGFRSARRYRCVDDGPRYMAVYECDSVEVLQSPAYRHRLTHPTDWTRKIMPSFRNMLRSACRETWNIGDVTGGAALVIKCKPDTGKAEPARRFIHHVLAGHLSASSSTTRVALWEGDDGITGPATSESALRAGADDRAEWVIFVESLDVDETAAALRNVIAGSRAEEAGLQVGPWSRYRLMCILHSGSGVFPANGEAEDRPPGQGAFPTLSIY</sequence>